<dbReference type="Pfam" id="PF12833">
    <property type="entry name" value="HTH_18"/>
    <property type="match status" value="1"/>
</dbReference>
<proteinExistence type="predicted"/>
<dbReference type="InterPro" id="IPR018060">
    <property type="entry name" value="HTH_AraC"/>
</dbReference>
<dbReference type="EMBL" id="JGDJ01000140">
    <property type="protein sequence ID" value="EXZ30213.1"/>
    <property type="molecule type" value="Genomic_DNA"/>
</dbReference>
<evidence type="ECO:0000313" key="5">
    <source>
        <dbReference type="EMBL" id="EXZ30213.1"/>
    </source>
</evidence>
<dbReference type="RefSeq" id="WP_005784611.1">
    <property type="nucleotide sequence ID" value="NZ_JGDJ01000140.1"/>
</dbReference>
<evidence type="ECO:0000313" key="6">
    <source>
        <dbReference type="Proteomes" id="UP000022082"/>
    </source>
</evidence>
<dbReference type="GO" id="GO:0003700">
    <property type="term" value="F:DNA-binding transcription factor activity"/>
    <property type="evidence" value="ECO:0007669"/>
    <property type="project" value="InterPro"/>
</dbReference>
<dbReference type="Gene3D" id="1.10.10.60">
    <property type="entry name" value="Homeodomain-like"/>
    <property type="match status" value="1"/>
</dbReference>
<dbReference type="SMART" id="SM00342">
    <property type="entry name" value="HTH_ARAC"/>
    <property type="match status" value="1"/>
</dbReference>
<evidence type="ECO:0000256" key="2">
    <source>
        <dbReference type="ARBA" id="ARBA00023125"/>
    </source>
</evidence>
<gene>
    <name evidence="5" type="ORF">M136_0567</name>
</gene>
<comment type="caution">
    <text evidence="5">The sequence shown here is derived from an EMBL/GenBank/DDBJ whole genome shotgun (WGS) entry which is preliminary data.</text>
</comment>
<name>A0A015XEU6_BACFG</name>
<dbReference type="InterPro" id="IPR009057">
    <property type="entry name" value="Homeodomain-like_sf"/>
</dbReference>
<dbReference type="AlphaFoldDB" id="A0A015XEU6"/>
<dbReference type="InterPro" id="IPR053142">
    <property type="entry name" value="PchR_regulatory_protein"/>
</dbReference>
<dbReference type="InterPro" id="IPR020449">
    <property type="entry name" value="Tscrpt_reg_AraC-type_HTH"/>
</dbReference>
<dbReference type="PRINTS" id="PR00032">
    <property type="entry name" value="HTHARAC"/>
</dbReference>
<dbReference type="PANTHER" id="PTHR47893:SF1">
    <property type="entry name" value="REGULATORY PROTEIN PCHR"/>
    <property type="match status" value="1"/>
</dbReference>
<evidence type="ECO:0000256" key="1">
    <source>
        <dbReference type="ARBA" id="ARBA00023015"/>
    </source>
</evidence>
<evidence type="ECO:0000256" key="3">
    <source>
        <dbReference type="ARBA" id="ARBA00023163"/>
    </source>
</evidence>
<dbReference type="InterPro" id="IPR018062">
    <property type="entry name" value="HTH_AraC-typ_CS"/>
</dbReference>
<organism evidence="5 6">
    <name type="scientific">Bacteroides fragilis str. S36L11</name>
    <dbReference type="NCBI Taxonomy" id="1339327"/>
    <lineage>
        <taxon>Bacteria</taxon>
        <taxon>Pseudomonadati</taxon>
        <taxon>Bacteroidota</taxon>
        <taxon>Bacteroidia</taxon>
        <taxon>Bacteroidales</taxon>
        <taxon>Bacteroidaceae</taxon>
        <taxon>Bacteroides</taxon>
    </lineage>
</organism>
<dbReference type="PROSITE" id="PS00041">
    <property type="entry name" value="HTH_ARAC_FAMILY_1"/>
    <property type="match status" value="1"/>
</dbReference>
<keyword evidence="2" id="KW-0238">DNA-binding</keyword>
<dbReference type="Proteomes" id="UP000022082">
    <property type="component" value="Unassembled WGS sequence"/>
</dbReference>
<keyword evidence="1" id="KW-0805">Transcription regulation</keyword>
<evidence type="ECO:0000259" key="4">
    <source>
        <dbReference type="PROSITE" id="PS01124"/>
    </source>
</evidence>
<protein>
    <submittedName>
        <fullName evidence="5">Bacterial regulatory helix-turn-helix s, AraC family protein</fullName>
    </submittedName>
</protein>
<dbReference type="PROSITE" id="PS01124">
    <property type="entry name" value="HTH_ARAC_FAMILY_2"/>
    <property type="match status" value="1"/>
</dbReference>
<accession>A0A015XEU6</accession>
<keyword evidence="3" id="KW-0804">Transcription</keyword>
<feature type="domain" description="HTH araC/xylS-type" evidence="4">
    <location>
        <begin position="232"/>
        <end position="330"/>
    </location>
</feature>
<dbReference type="PANTHER" id="PTHR47893">
    <property type="entry name" value="REGULATORY PROTEIN PCHR"/>
    <property type="match status" value="1"/>
</dbReference>
<dbReference type="PATRIC" id="fig|1339327.3.peg.1234"/>
<dbReference type="GO" id="GO:0043565">
    <property type="term" value="F:sequence-specific DNA binding"/>
    <property type="evidence" value="ECO:0007669"/>
    <property type="project" value="InterPro"/>
</dbReference>
<reference evidence="5 6" key="1">
    <citation type="submission" date="2014-02" db="EMBL/GenBank/DDBJ databases">
        <authorList>
            <person name="Sears C."/>
            <person name="Carroll K."/>
            <person name="Sack B.R."/>
            <person name="Qadri F."/>
            <person name="Myers L.L."/>
            <person name="Chung G.-T."/>
            <person name="Escheverria P."/>
            <person name="Fraser C.M."/>
            <person name="Sadzewicz L."/>
            <person name="Shefchek K.A."/>
            <person name="Tallon L."/>
            <person name="Das S.P."/>
            <person name="Daugherty S."/>
            <person name="Mongodin E.F."/>
        </authorList>
    </citation>
    <scope>NUCLEOTIDE SEQUENCE [LARGE SCALE GENOMIC DNA]</scope>
    <source>
        <strain evidence="5 6">S36L11</strain>
    </source>
</reference>
<dbReference type="SUPFAM" id="SSF46689">
    <property type="entry name" value="Homeodomain-like"/>
    <property type="match status" value="2"/>
</dbReference>
<sequence length="335" mass="38618">MMVTRLMKHDLCEMVLEWPMPNIVKGKRTEKNNYRIDNTYLKATFEEISTPLFSIMDQHISSEEPIKIYTRADDYHAVWFCATFAGHATCCYNSVIRSEEWNKGDANLLKCDGVDSCVHFPKNTPFHMMEIMLSHDYLRELAIHYPDLLGGKDFETVLCDGQYRAYRKNRPFGPGVYKALHDIRFSQLNGNMASMYADAKIREILSLFLAGQEEENYLHCSCTIGITCDKIHHARAIIEQEYLNPPSLHQLALRVGTNECTLKRGFKTVFGTTVFGHIFEYRMKMACRYLLDSSKTIQEIGACVGYEYHAHFSTAFKRKFGLTPLEYRCSRLSGS</sequence>